<organism evidence="2 3">
    <name type="scientific">Streptomyces qinglanensis</name>
    <dbReference type="NCBI Taxonomy" id="943816"/>
    <lineage>
        <taxon>Bacteria</taxon>
        <taxon>Bacillati</taxon>
        <taxon>Actinomycetota</taxon>
        <taxon>Actinomycetes</taxon>
        <taxon>Kitasatosporales</taxon>
        <taxon>Streptomycetaceae</taxon>
        <taxon>Streptomyces</taxon>
    </lineage>
</organism>
<protein>
    <submittedName>
        <fullName evidence="2">Uncharacterized protein</fullName>
    </submittedName>
</protein>
<dbReference type="Proteomes" id="UP000182841">
    <property type="component" value="Unassembled WGS sequence"/>
</dbReference>
<dbReference type="AlphaFoldDB" id="A0A1H9VYA7"/>
<sequence length="90" mass="8885">MKRFGGAVPAELPGGAAPPELLREAAAGPGAGRARGQHPAGPHPGPLTAVRDRSGRSGTARSDVELVGDGAQHARDLPAVLLVGVAAALQ</sequence>
<keyword evidence="3" id="KW-1185">Reference proteome</keyword>
<evidence type="ECO:0000313" key="2">
    <source>
        <dbReference type="EMBL" id="SES26655.1"/>
    </source>
</evidence>
<name>A0A1H9VYA7_9ACTN</name>
<reference evidence="3" key="1">
    <citation type="submission" date="2016-10" db="EMBL/GenBank/DDBJ databases">
        <authorList>
            <person name="Varghese N."/>
            <person name="Submissions S."/>
        </authorList>
    </citation>
    <scope>NUCLEOTIDE SEQUENCE [LARGE SCALE GENOMIC DNA]</scope>
    <source>
        <strain evidence="3">CGMCC 4.6825</strain>
    </source>
</reference>
<evidence type="ECO:0000256" key="1">
    <source>
        <dbReference type="SAM" id="MobiDB-lite"/>
    </source>
</evidence>
<proteinExistence type="predicted"/>
<gene>
    <name evidence="2" type="ORF">SAMN05421870_11431</name>
</gene>
<evidence type="ECO:0000313" key="3">
    <source>
        <dbReference type="Proteomes" id="UP000182841"/>
    </source>
</evidence>
<feature type="region of interest" description="Disordered" evidence="1">
    <location>
        <begin position="1"/>
        <end position="67"/>
    </location>
</feature>
<feature type="compositionally biased region" description="Low complexity" evidence="1">
    <location>
        <begin position="1"/>
        <end position="40"/>
    </location>
</feature>
<dbReference type="EMBL" id="FOGO01000014">
    <property type="protein sequence ID" value="SES26655.1"/>
    <property type="molecule type" value="Genomic_DNA"/>
</dbReference>
<accession>A0A1H9VYA7</accession>